<dbReference type="GO" id="GO:1901135">
    <property type="term" value="P:carbohydrate derivative metabolic process"/>
    <property type="evidence" value="ECO:0007669"/>
    <property type="project" value="InterPro"/>
</dbReference>
<dbReference type="Gene3D" id="1.10.10.10">
    <property type="entry name" value="Winged helix-like DNA-binding domain superfamily/Winged helix DNA-binding domain"/>
    <property type="match status" value="1"/>
</dbReference>
<dbReference type="InterPro" id="IPR009057">
    <property type="entry name" value="Homeodomain-like_sf"/>
</dbReference>
<dbReference type="GO" id="GO:0097367">
    <property type="term" value="F:carbohydrate derivative binding"/>
    <property type="evidence" value="ECO:0007669"/>
    <property type="project" value="InterPro"/>
</dbReference>
<dbReference type="CDD" id="cd05013">
    <property type="entry name" value="SIS_RpiR"/>
    <property type="match status" value="1"/>
</dbReference>
<evidence type="ECO:0000259" key="5">
    <source>
        <dbReference type="PROSITE" id="PS51464"/>
    </source>
</evidence>
<keyword evidence="2" id="KW-0238">DNA-binding</keyword>
<dbReference type="STRING" id="1631871.FOL01_0239"/>
<dbReference type="InterPro" id="IPR036388">
    <property type="entry name" value="WH-like_DNA-bd_sf"/>
</dbReference>
<dbReference type="Gene3D" id="3.40.50.10490">
    <property type="entry name" value="Glucose-6-phosphate isomerase like protein, domain 1"/>
    <property type="match status" value="1"/>
</dbReference>
<dbReference type="PANTHER" id="PTHR30514">
    <property type="entry name" value="GLUCOKINASE"/>
    <property type="match status" value="1"/>
</dbReference>
<dbReference type="Proteomes" id="UP000185473">
    <property type="component" value="Chromosome"/>
</dbReference>
<name>A0A1L6R9B5_9LACO</name>
<dbReference type="GO" id="GO:0003700">
    <property type="term" value="F:DNA-binding transcription factor activity"/>
    <property type="evidence" value="ECO:0007669"/>
    <property type="project" value="InterPro"/>
</dbReference>
<reference evidence="6 7" key="1">
    <citation type="submission" date="2016-02" db="EMBL/GenBank/DDBJ databases">
        <title>Complete Genome Sequence of Weissella jogaejeotgali FOL01.</title>
        <authorList>
            <person name="Lee J.-H."/>
            <person name="Ku H.-J."/>
        </authorList>
    </citation>
    <scope>NUCLEOTIDE SEQUENCE [LARGE SCALE GENOMIC DNA]</scope>
    <source>
        <strain evidence="6 7">FOL01</strain>
    </source>
</reference>
<dbReference type="OrthoDB" id="370421at2"/>
<feature type="domain" description="HTH rpiR-type" evidence="4">
    <location>
        <begin position="1"/>
        <end position="77"/>
    </location>
</feature>
<dbReference type="KEGG" id="wjo:FOL01_0239"/>
<dbReference type="InterPro" id="IPR000281">
    <property type="entry name" value="HTH_RpiR"/>
</dbReference>
<dbReference type="InterPro" id="IPR035472">
    <property type="entry name" value="RpiR-like_SIS"/>
</dbReference>
<organism evidence="6 7">
    <name type="scientific">Weissella jogaejeotgali</name>
    <dbReference type="NCBI Taxonomy" id="1631871"/>
    <lineage>
        <taxon>Bacteria</taxon>
        <taxon>Bacillati</taxon>
        <taxon>Bacillota</taxon>
        <taxon>Bacilli</taxon>
        <taxon>Lactobacillales</taxon>
        <taxon>Lactobacillaceae</taxon>
        <taxon>Weissella</taxon>
    </lineage>
</organism>
<dbReference type="GO" id="GO:0003677">
    <property type="term" value="F:DNA binding"/>
    <property type="evidence" value="ECO:0007669"/>
    <property type="project" value="UniProtKB-KW"/>
</dbReference>
<dbReference type="PROSITE" id="PS51071">
    <property type="entry name" value="HTH_RPIR"/>
    <property type="match status" value="1"/>
</dbReference>
<dbReference type="SUPFAM" id="SSF53697">
    <property type="entry name" value="SIS domain"/>
    <property type="match status" value="1"/>
</dbReference>
<dbReference type="PROSITE" id="PS51464">
    <property type="entry name" value="SIS"/>
    <property type="match status" value="1"/>
</dbReference>
<dbReference type="Pfam" id="PF01380">
    <property type="entry name" value="SIS"/>
    <property type="match status" value="1"/>
</dbReference>
<proteinExistence type="predicted"/>
<gene>
    <name evidence="6" type="ORF">FOL01_0239</name>
</gene>
<protein>
    <submittedName>
        <fullName evidence="6">Sialic acid utilization regulator, RpiR family</fullName>
    </submittedName>
</protein>
<dbReference type="PANTHER" id="PTHR30514:SF10">
    <property type="entry name" value="MURR_RPIR FAMILY TRANSCRIPTIONAL REGULATOR"/>
    <property type="match status" value="1"/>
</dbReference>
<evidence type="ECO:0000256" key="1">
    <source>
        <dbReference type="ARBA" id="ARBA00023015"/>
    </source>
</evidence>
<dbReference type="InterPro" id="IPR001347">
    <property type="entry name" value="SIS_dom"/>
</dbReference>
<evidence type="ECO:0000256" key="2">
    <source>
        <dbReference type="ARBA" id="ARBA00023125"/>
    </source>
</evidence>
<dbReference type="SUPFAM" id="SSF46689">
    <property type="entry name" value="Homeodomain-like"/>
    <property type="match status" value="1"/>
</dbReference>
<keyword evidence="7" id="KW-1185">Reference proteome</keyword>
<dbReference type="RefSeq" id="WP_075268942.1">
    <property type="nucleotide sequence ID" value="NZ_CP014332.1"/>
</dbReference>
<dbReference type="AlphaFoldDB" id="A0A1L6R9B5"/>
<evidence type="ECO:0000256" key="3">
    <source>
        <dbReference type="ARBA" id="ARBA00023163"/>
    </source>
</evidence>
<keyword evidence="3" id="KW-0804">Transcription</keyword>
<keyword evidence="1" id="KW-0805">Transcription regulation</keyword>
<sequence>MNSLFVRLSSEKNFTASERKIANFFLEKPQLAIDATAEKIGKLTQTSSSAVVRFAKKLGYSGFPAMKLDIAVATNSDQNNSDLTEVEANESITTILEKTSARFKTIPDVITAQNETTAFSSATKLIENARHIFVYGVTASSLVAQDIQHKFTRVGLDVICHADFHQMITTMQATASKQDLAIVISESGQTFETLQFKNISLDLGLKIIVLTNDIKSEVSRGCDVTLTTTSQQFDKVRFASTTGLLSQLYVVDILFYAYISKHYQESQQKVEETRARISKIYEHHA</sequence>
<dbReference type="InterPro" id="IPR047640">
    <property type="entry name" value="RpiR-like"/>
</dbReference>
<evidence type="ECO:0000313" key="7">
    <source>
        <dbReference type="Proteomes" id="UP000185473"/>
    </source>
</evidence>
<feature type="domain" description="SIS" evidence="5">
    <location>
        <begin position="122"/>
        <end position="264"/>
    </location>
</feature>
<dbReference type="EMBL" id="CP014332">
    <property type="protein sequence ID" value="APS41098.1"/>
    <property type="molecule type" value="Genomic_DNA"/>
</dbReference>
<dbReference type="Pfam" id="PF01418">
    <property type="entry name" value="HTH_6"/>
    <property type="match status" value="1"/>
</dbReference>
<evidence type="ECO:0000259" key="4">
    <source>
        <dbReference type="PROSITE" id="PS51071"/>
    </source>
</evidence>
<evidence type="ECO:0000313" key="6">
    <source>
        <dbReference type="EMBL" id="APS41098.1"/>
    </source>
</evidence>
<dbReference type="InterPro" id="IPR046348">
    <property type="entry name" value="SIS_dom_sf"/>
</dbReference>
<accession>A0A1L6R9B5</accession>